<gene>
    <name evidence="2" type="ORF">J2S06_000541</name>
</gene>
<dbReference type="PANTHER" id="PTHR38450:SF2">
    <property type="entry name" value="STAGE V SPORULATION PROTEIN AEB"/>
    <property type="match status" value="1"/>
</dbReference>
<sequence>MEYVIAFISGGLICLVGQIFIDIFKQTPVHVTSLFVVIGVILEGLGVYEHFIHWAGAGATVPITGFGYSLFYGVIQEANGVSGIGIGAFDWLLQTILFAFMTAVIFKPKG</sequence>
<dbReference type="PANTHER" id="PTHR38450">
    <property type="entry name" value="STAGE V SPORULATION PROTEIN AC-RELATED"/>
    <property type="match status" value="1"/>
</dbReference>
<reference evidence="2 3" key="1">
    <citation type="submission" date="2023-07" db="EMBL/GenBank/DDBJ databases">
        <title>Genomic Encyclopedia of Type Strains, Phase IV (KMG-IV): sequencing the most valuable type-strain genomes for metagenomic binning, comparative biology and taxonomic classification.</title>
        <authorList>
            <person name="Goeker M."/>
        </authorList>
    </citation>
    <scope>NUCLEOTIDE SEQUENCE [LARGE SCALE GENOMIC DNA]</scope>
    <source>
        <strain evidence="2 3">DSM 19092</strain>
    </source>
</reference>
<comment type="caution">
    <text evidence="2">The sequence shown here is derived from an EMBL/GenBank/DDBJ whole genome shotgun (WGS) entry which is preliminary data.</text>
</comment>
<name>A0ABT9VKH1_9BACI</name>
<dbReference type="Proteomes" id="UP001225646">
    <property type="component" value="Unassembled WGS sequence"/>
</dbReference>
<keyword evidence="1" id="KW-0472">Membrane</keyword>
<dbReference type="RefSeq" id="WP_419151206.1">
    <property type="nucleotide sequence ID" value="NZ_JAUSTR010000001.1"/>
</dbReference>
<evidence type="ECO:0000313" key="3">
    <source>
        <dbReference type="Proteomes" id="UP001225646"/>
    </source>
</evidence>
<feature type="transmembrane region" description="Helical" evidence="1">
    <location>
        <begin position="6"/>
        <end position="24"/>
    </location>
</feature>
<dbReference type="Pfam" id="PF03862">
    <property type="entry name" value="SpoVAC_SpoVAEB"/>
    <property type="match status" value="1"/>
</dbReference>
<proteinExistence type="predicted"/>
<organism evidence="2 3">
    <name type="scientific">Aeribacillus alveayuensis</name>
    <dbReference type="NCBI Taxonomy" id="279215"/>
    <lineage>
        <taxon>Bacteria</taxon>
        <taxon>Bacillati</taxon>
        <taxon>Bacillota</taxon>
        <taxon>Bacilli</taxon>
        <taxon>Bacillales</taxon>
        <taxon>Bacillaceae</taxon>
        <taxon>Aeribacillus</taxon>
    </lineage>
</organism>
<keyword evidence="3" id="KW-1185">Reference proteome</keyword>
<dbReference type="InterPro" id="IPR005562">
    <property type="entry name" value="SpoVA"/>
</dbReference>
<protein>
    <submittedName>
        <fullName evidence="2">Stage V sporulation protein AE</fullName>
    </submittedName>
</protein>
<accession>A0ABT9VKH1</accession>
<feature type="transmembrane region" description="Helical" evidence="1">
    <location>
        <begin position="31"/>
        <end position="48"/>
    </location>
</feature>
<feature type="transmembrane region" description="Helical" evidence="1">
    <location>
        <begin position="87"/>
        <end position="106"/>
    </location>
</feature>
<dbReference type="EMBL" id="JAUSTR010000001">
    <property type="protein sequence ID" value="MDQ0161471.1"/>
    <property type="molecule type" value="Genomic_DNA"/>
</dbReference>
<feature type="transmembrane region" description="Helical" evidence="1">
    <location>
        <begin position="54"/>
        <end position="75"/>
    </location>
</feature>
<evidence type="ECO:0000256" key="1">
    <source>
        <dbReference type="SAM" id="Phobius"/>
    </source>
</evidence>
<evidence type="ECO:0000313" key="2">
    <source>
        <dbReference type="EMBL" id="MDQ0161471.1"/>
    </source>
</evidence>
<keyword evidence="1" id="KW-0812">Transmembrane</keyword>
<keyword evidence="1" id="KW-1133">Transmembrane helix</keyword>